<keyword evidence="2" id="KW-0255">Endonuclease</keyword>
<dbReference type="GO" id="GO:0004519">
    <property type="term" value="F:endonuclease activity"/>
    <property type="evidence" value="ECO:0007669"/>
    <property type="project" value="UniProtKB-KW"/>
</dbReference>
<dbReference type="PANTHER" id="PTHR35400:SF3">
    <property type="entry name" value="SLL1072 PROTEIN"/>
    <property type="match status" value="1"/>
</dbReference>
<dbReference type="EMBL" id="JAVRFH010000019">
    <property type="protein sequence ID" value="MDT0612444.1"/>
    <property type="molecule type" value="Genomic_DNA"/>
</dbReference>
<reference evidence="2" key="1">
    <citation type="submission" date="2024-05" db="EMBL/GenBank/DDBJ databases">
        <title>30 novel species of actinomycetes from the DSMZ collection.</title>
        <authorList>
            <person name="Nouioui I."/>
        </authorList>
    </citation>
    <scope>NUCLEOTIDE SEQUENCE</scope>
    <source>
        <strain evidence="2">DSM 40712</strain>
    </source>
</reference>
<dbReference type="PANTHER" id="PTHR35400">
    <property type="entry name" value="SLR1083 PROTEIN"/>
    <property type="match status" value="1"/>
</dbReference>
<proteinExistence type="predicted"/>
<evidence type="ECO:0000313" key="2">
    <source>
        <dbReference type="EMBL" id="MDT0612444.1"/>
    </source>
</evidence>
<dbReference type="RefSeq" id="WP_311574282.1">
    <property type="nucleotide sequence ID" value="NZ_JAVRFH010000019.1"/>
</dbReference>
<dbReference type="SUPFAM" id="SSF52980">
    <property type="entry name" value="Restriction endonuclease-like"/>
    <property type="match status" value="1"/>
</dbReference>
<feature type="domain" description="Putative restriction endonuclease" evidence="1">
    <location>
        <begin position="13"/>
        <end position="176"/>
    </location>
</feature>
<dbReference type="Gene3D" id="3.90.1570.10">
    <property type="entry name" value="tt1808, chain A"/>
    <property type="match status" value="1"/>
</dbReference>
<dbReference type="InterPro" id="IPR011335">
    <property type="entry name" value="Restrct_endonuc-II-like"/>
</dbReference>
<accession>A0ABU3AQH0</accession>
<dbReference type="InterPro" id="IPR012296">
    <property type="entry name" value="Nuclease_put_TT1808"/>
</dbReference>
<keyword evidence="3" id="KW-1185">Reference proteome</keyword>
<evidence type="ECO:0000313" key="3">
    <source>
        <dbReference type="Proteomes" id="UP001180724"/>
    </source>
</evidence>
<dbReference type="InterPro" id="IPR008538">
    <property type="entry name" value="Uma2"/>
</dbReference>
<comment type="caution">
    <text evidence="2">The sequence shown here is derived from an EMBL/GenBank/DDBJ whole genome shotgun (WGS) entry which is preliminary data.</text>
</comment>
<organism evidence="2 3">
    <name type="scientific">Streptomyces lancefieldiae</name>
    <dbReference type="NCBI Taxonomy" id="3075520"/>
    <lineage>
        <taxon>Bacteria</taxon>
        <taxon>Bacillati</taxon>
        <taxon>Actinomycetota</taxon>
        <taxon>Actinomycetes</taxon>
        <taxon>Kitasatosporales</taxon>
        <taxon>Streptomycetaceae</taxon>
        <taxon>Streptomyces</taxon>
    </lineage>
</organism>
<name>A0ABU3AQH0_9ACTN</name>
<dbReference type="Proteomes" id="UP001180724">
    <property type="component" value="Unassembled WGS sequence"/>
</dbReference>
<sequence length="192" mass="21441">MTAVDERGMTKYFEELEPPEGVKVELLRGVIVMMASPDIVHNMIVADVQDQIPRQRWSRLQTQDVDILDEASEPVPDLVVLPRDLLPESGRLLPCPSVTMVVEVVSKSSVHQDYVTKRSIYAAGKIPVYLVLDPIMAQCVLLTKPAGRGEDADYRSQEVIKFGDRLPLEALGIELDTSDFGTFPGVRPHRYP</sequence>
<evidence type="ECO:0000259" key="1">
    <source>
        <dbReference type="Pfam" id="PF05685"/>
    </source>
</evidence>
<gene>
    <name evidence="2" type="ORF">RM812_19850</name>
</gene>
<protein>
    <submittedName>
        <fullName evidence="2">Uma2 family endonuclease</fullName>
    </submittedName>
</protein>
<keyword evidence="2" id="KW-0378">Hydrolase</keyword>
<dbReference type="Pfam" id="PF05685">
    <property type="entry name" value="Uma2"/>
    <property type="match status" value="1"/>
</dbReference>
<dbReference type="CDD" id="cd06260">
    <property type="entry name" value="DUF820-like"/>
    <property type="match status" value="1"/>
</dbReference>
<keyword evidence="2" id="KW-0540">Nuclease</keyword>